<evidence type="ECO:0000256" key="8">
    <source>
        <dbReference type="ARBA" id="ARBA00022989"/>
    </source>
</evidence>
<proteinExistence type="predicted"/>
<evidence type="ECO:0000256" key="6">
    <source>
        <dbReference type="ARBA" id="ARBA00022692"/>
    </source>
</evidence>
<dbReference type="Proteomes" id="UP000834106">
    <property type="component" value="Chromosome 2"/>
</dbReference>
<organism evidence="13 14">
    <name type="scientific">Fraxinus pennsylvanica</name>
    <dbReference type="NCBI Taxonomy" id="56036"/>
    <lineage>
        <taxon>Eukaryota</taxon>
        <taxon>Viridiplantae</taxon>
        <taxon>Streptophyta</taxon>
        <taxon>Embryophyta</taxon>
        <taxon>Tracheophyta</taxon>
        <taxon>Spermatophyta</taxon>
        <taxon>Magnoliopsida</taxon>
        <taxon>eudicotyledons</taxon>
        <taxon>Gunneridae</taxon>
        <taxon>Pentapetalae</taxon>
        <taxon>asterids</taxon>
        <taxon>lamiids</taxon>
        <taxon>Lamiales</taxon>
        <taxon>Oleaceae</taxon>
        <taxon>Oleeae</taxon>
        <taxon>Fraxinus</taxon>
    </lineage>
</organism>
<evidence type="ECO:0000313" key="14">
    <source>
        <dbReference type="Proteomes" id="UP000834106"/>
    </source>
</evidence>
<feature type="domain" description="UBC core" evidence="12">
    <location>
        <begin position="428"/>
        <end position="583"/>
    </location>
</feature>
<dbReference type="PANTHER" id="PTHR33389:SF18">
    <property type="entry name" value="OS01G0677900 PROTEIN"/>
    <property type="match status" value="1"/>
</dbReference>
<evidence type="ECO:0000256" key="9">
    <source>
        <dbReference type="ARBA" id="ARBA00023136"/>
    </source>
</evidence>
<comment type="pathway">
    <text evidence="3">Protein modification; protein ubiquitination.</text>
</comment>
<dbReference type="InterPro" id="IPR057425">
    <property type="entry name" value="DUF2921_N"/>
</dbReference>
<keyword evidence="5" id="KW-0808">Transferase</keyword>
<name>A0AAD1YV07_9LAMI</name>
<feature type="transmembrane region" description="Helical" evidence="11">
    <location>
        <begin position="1454"/>
        <end position="1476"/>
    </location>
</feature>
<feature type="region of interest" description="Disordered" evidence="10">
    <location>
        <begin position="287"/>
        <end position="308"/>
    </location>
</feature>
<evidence type="ECO:0000256" key="7">
    <source>
        <dbReference type="ARBA" id="ARBA00022786"/>
    </source>
</evidence>
<dbReference type="Pfam" id="PF00179">
    <property type="entry name" value="UQ_con"/>
    <property type="match status" value="1"/>
</dbReference>
<keyword evidence="8 11" id="KW-1133">Transmembrane helix</keyword>
<feature type="transmembrane region" description="Helical" evidence="11">
    <location>
        <begin position="1302"/>
        <end position="1323"/>
    </location>
</feature>
<evidence type="ECO:0000313" key="13">
    <source>
        <dbReference type="EMBL" id="CAI9757023.1"/>
    </source>
</evidence>
<protein>
    <recommendedName>
        <fullName evidence="4">RING-type E3 ubiquitin transferase</fullName>
        <ecNumber evidence="4">2.3.2.27</ecNumber>
    </recommendedName>
</protein>
<evidence type="ECO:0000256" key="5">
    <source>
        <dbReference type="ARBA" id="ARBA00022679"/>
    </source>
</evidence>
<sequence length="1505" mass="169208">MESPTPVSRYIPQNSKKRVFPGGSSSGCQEADVVEIPTPINRSSKAKLLKQKEVICHEIIDVDMDEDSDVMLIDGQVDTIDTSGKGKEALSDFSLGPSSIDTGGSGNGIQLSNNGSAGLHNSINVDDFNSSLFYGEDECIDMYFDDLIEEDYTILQSHFDHMDIPPGIEAPLPWLPSSAGNNMKLMTPSTSTNSTLQLQLTDANFPATNSSRPSLKLKDVLIKGQPTSRNSSQFSTQVHAVGQPVELKRSSTMWEPEREKLTTLSSTPYPISDISSSLLNVKHGKDPLPSFGKGRRKSHLPPPPSAPFGSYMQVGGSGSYPKLNPMHTPGAGTFVPVPSWNMNMLEPCPVRPGFISGSSYAPWGHDLANNQNNAFSAATPEPLTNVENRNLNEILQNFNHFKQFDTVENYCDHHYSKNGSSMKQPSKGWTKRIQEEWKILEKDLPDTIFVRVYESRMDLLRAVIVGAEGTPYHDGLFFFDVFFPGSYPNVPPHVHYHSGGLRINPNFMRRPPKHFEDFVVGHFCKRSRDILVACKAYIEGAQLMINPIQWWQIQGNSLGEKILDQFVVAMNSLFTMFSSWFKIFFFFFFTSLCKTYGFSSSSKSTSAISYGDHCASIVPKFNPTVRVHNNYVISFRGGYYTGGDRLLGSKLPNQLYYYAGSYLRFRPTRNVYKTDAKGVYKLEAYLYFRSPYRYYGNGTSSSYGSHYHRTVRGSGTIKFLLNGFWSEVSRKLCMVGSASWQPEEGKFLNLDGVLKLKFADEKSNISTSLVSGTLESIHPQNDVGYFEPISIYDFPYLFNYNYSLVSEEVNGGCYGDVGFPKNQSVSLESRDFCSILPRGITSLELEYPTECKTSQNCTHLVGGRGYLPKFMHLQVIQCSGDEEKLRYTVNFGNSSYTEFYGRFDLNSTLIGEGSWDAKNNRLCIVACRILNRANNWGSEVGDCTTRLSLSYPSILMIRNNSNIVGQIWTDKTVNDSGYFRKITFRSWDNDVAAIPGLKYEYTELDRVRESCPIKKAVKMGGARYPDGHSYDMRFDMSVKHSKREFAWGNAIPLFVGNEIFDQSGMIVIDSTYSESDAGFGTISEADKKTNGPLNISYKLSINPFSLVKLDSWFSPLNLSINPRGQVEITAEGIYDAETGNLCMLGCRELSSFTQESRTKSLDCEILVNFEFPSMNSPKRGEFIKGSIKSKRKKSDPLYFEDLSMSSSAYYLTEAKQSIWRMDIEITMALISNTLTCIFVGLQLFHVKWNPQVLSYNSLVMVLILSLGHMIPLVLNFEALFLGNHDKQTLLLRTGGWLETNEVTVRIVTMVAFLLQIRLLQLVWTARSSHENKESLWVGEKKAALVSLPICIIGGLLTLLLNWIRGRYGYQSPLTQSLWGDLRSYAGLILDSFLLPQILFNLFSSSKESSLSPLFYVGTTLVRALPHGYDLYRGQSHVQYVNGSSYYYADHNADFYSTAWDVIIPCGGIVLAVIIFLQQRLGGRWILPQRFREVELYHKVPVVDNE</sequence>
<reference evidence="13" key="1">
    <citation type="submission" date="2023-05" db="EMBL/GenBank/DDBJ databases">
        <authorList>
            <person name="Huff M."/>
        </authorList>
    </citation>
    <scope>NUCLEOTIDE SEQUENCE</scope>
</reference>
<dbReference type="PANTHER" id="PTHR33389">
    <property type="entry name" value="FAMILY PROTEIN, PUTATIVE (DUF2921)-RELATED"/>
    <property type="match status" value="1"/>
</dbReference>
<gene>
    <name evidence="13" type="ORF">FPE_LOCUS4453</name>
</gene>
<dbReference type="GO" id="GO:0012505">
    <property type="term" value="C:endomembrane system"/>
    <property type="evidence" value="ECO:0007669"/>
    <property type="project" value="UniProtKB-SubCell"/>
</dbReference>
<evidence type="ECO:0000256" key="4">
    <source>
        <dbReference type="ARBA" id="ARBA00012483"/>
    </source>
</evidence>
<feature type="transmembrane region" description="Helical" evidence="11">
    <location>
        <begin position="1343"/>
        <end position="1363"/>
    </location>
</feature>
<dbReference type="SUPFAM" id="SSF54495">
    <property type="entry name" value="UBC-like"/>
    <property type="match status" value="1"/>
</dbReference>
<keyword evidence="9 11" id="KW-0472">Membrane</keyword>
<dbReference type="EC" id="2.3.2.27" evidence="4"/>
<dbReference type="GO" id="GO:0061630">
    <property type="term" value="F:ubiquitin protein ligase activity"/>
    <property type="evidence" value="ECO:0007669"/>
    <property type="project" value="UniProtKB-EC"/>
</dbReference>
<dbReference type="Gene3D" id="3.10.110.10">
    <property type="entry name" value="Ubiquitin Conjugating Enzyme"/>
    <property type="match status" value="1"/>
</dbReference>
<dbReference type="InterPro" id="IPR016135">
    <property type="entry name" value="UBQ-conjugating_enzyme/RWD"/>
</dbReference>
<feature type="transmembrane region" description="Helical" evidence="11">
    <location>
        <begin position="1258"/>
        <end position="1281"/>
    </location>
</feature>
<dbReference type="Pfam" id="PF11145">
    <property type="entry name" value="DUF2921"/>
    <property type="match status" value="1"/>
</dbReference>
<comment type="subcellular location">
    <subcellularLocation>
        <location evidence="2">Endomembrane system</location>
        <topology evidence="2">Multi-pass membrane protein</topology>
    </subcellularLocation>
</comment>
<dbReference type="InterPro" id="IPR021319">
    <property type="entry name" value="DUF2921"/>
</dbReference>
<dbReference type="Pfam" id="PF25333">
    <property type="entry name" value="DUF2921_N"/>
    <property type="match status" value="3"/>
</dbReference>
<feature type="transmembrane region" description="Helical" evidence="11">
    <location>
        <begin position="1225"/>
        <end position="1246"/>
    </location>
</feature>
<evidence type="ECO:0000256" key="10">
    <source>
        <dbReference type="SAM" id="MobiDB-lite"/>
    </source>
</evidence>
<evidence type="ECO:0000256" key="11">
    <source>
        <dbReference type="SAM" id="Phobius"/>
    </source>
</evidence>
<keyword evidence="14" id="KW-1185">Reference proteome</keyword>
<evidence type="ECO:0000256" key="2">
    <source>
        <dbReference type="ARBA" id="ARBA00004127"/>
    </source>
</evidence>
<comment type="catalytic activity">
    <reaction evidence="1">
        <text>S-ubiquitinyl-[E2 ubiquitin-conjugating enzyme]-L-cysteine + [acceptor protein]-L-lysine = [E2 ubiquitin-conjugating enzyme]-L-cysteine + N(6)-ubiquitinyl-[acceptor protein]-L-lysine.</text>
        <dbReference type="EC" id="2.3.2.27"/>
    </reaction>
</comment>
<evidence type="ECO:0000256" key="1">
    <source>
        <dbReference type="ARBA" id="ARBA00000900"/>
    </source>
</evidence>
<keyword evidence="7" id="KW-0833">Ubl conjugation pathway</keyword>
<keyword evidence="6 11" id="KW-0812">Transmembrane</keyword>
<accession>A0AAD1YV07</accession>
<dbReference type="EMBL" id="OU503037">
    <property type="protein sequence ID" value="CAI9757023.1"/>
    <property type="molecule type" value="Genomic_DNA"/>
</dbReference>
<dbReference type="InterPro" id="IPR000608">
    <property type="entry name" value="UBC"/>
</dbReference>
<evidence type="ECO:0000259" key="12">
    <source>
        <dbReference type="PROSITE" id="PS50127"/>
    </source>
</evidence>
<evidence type="ECO:0000256" key="3">
    <source>
        <dbReference type="ARBA" id="ARBA00004906"/>
    </source>
</evidence>
<feature type="region of interest" description="Disordered" evidence="10">
    <location>
        <begin position="1"/>
        <end position="28"/>
    </location>
</feature>
<dbReference type="PROSITE" id="PS50127">
    <property type="entry name" value="UBC_2"/>
    <property type="match status" value="1"/>
</dbReference>